<protein>
    <recommendedName>
        <fullName evidence="5">UBC core domain-containing protein</fullName>
    </recommendedName>
</protein>
<dbReference type="Proteomes" id="UP001149813">
    <property type="component" value="Unassembled WGS sequence"/>
</dbReference>
<evidence type="ECO:0000256" key="3">
    <source>
        <dbReference type="PROSITE-ProRule" id="PRU10133"/>
    </source>
</evidence>
<dbReference type="OrthoDB" id="9978460at2759"/>
<feature type="domain" description="UBC core" evidence="5">
    <location>
        <begin position="4"/>
        <end position="154"/>
    </location>
</feature>
<feature type="region of interest" description="Disordered" evidence="4">
    <location>
        <begin position="412"/>
        <end position="503"/>
    </location>
</feature>
<dbReference type="InterPro" id="IPR023313">
    <property type="entry name" value="UBQ-conjugating_AS"/>
</dbReference>
<feature type="compositionally biased region" description="Low complexity" evidence="4">
    <location>
        <begin position="224"/>
        <end position="235"/>
    </location>
</feature>
<dbReference type="AlphaFoldDB" id="A0A9W7Y691"/>
<dbReference type="Gene3D" id="3.10.110.10">
    <property type="entry name" value="Ubiquitin Conjugating Enzyme"/>
    <property type="match status" value="1"/>
</dbReference>
<gene>
    <name evidence="6" type="ORF">LPJ53_000807</name>
</gene>
<evidence type="ECO:0000259" key="5">
    <source>
        <dbReference type="PROSITE" id="PS50127"/>
    </source>
</evidence>
<name>A0A9W7Y691_9FUNG</name>
<dbReference type="Pfam" id="PF00179">
    <property type="entry name" value="UQ_con"/>
    <property type="match status" value="1"/>
</dbReference>
<dbReference type="GO" id="GO:0016740">
    <property type="term" value="F:transferase activity"/>
    <property type="evidence" value="ECO:0007669"/>
    <property type="project" value="UniProtKB-KW"/>
</dbReference>
<feature type="compositionally biased region" description="Basic and acidic residues" evidence="4">
    <location>
        <begin position="268"/>
        <end position="282"/>
    </location>
</feature>
<feature type="active site" description="Glycyl thioester intermediate" evidence="3">
    <location>
        <position position="88"/>
    </location>
</feature>
<dbReference type="InterPro" id="IPR016135">
    <property type="entry name" value="UBQ-conjugating_enzyme/RWD"/>
</dbReference>
<comment type="caution">
    <text evidence="6">The sequence shown here is derived from an EMBL/GenBank/DDBJ whole genome shotgun (WGS) entry which is preliminary data.</text>
</comment>
<dbReference type="EMBL" id="JANBOJ010000016">
    <property type="protein sequence ID" value="KAJ1724953.1"/>
    <property type="molecule type" value="Genomic_DNA"/>
</dbReference>
<feature type="compositionally biased region" description="Polar residues" evidence="4">
    <location>
        <begin position="283"/>
        <end position="301"/>
    </location>
</feature>
<evidence type="ECO:0000256" key="2">
    <source>
        <dbReference type="ARBA" id="ARBA00022786"/>
    </source>
</evidence>
<evidence type="ECO:0000256" key="1">
    <source>
        <dbReference type="ARBA" id="ARBA00022679"/>
    </source>
</evidence>
<feature type="region of interest" description="Disordered" evidence="4">
    <location>
        <begin position="154"/>
        <end position="351"/>
    </location>
</feature>
<reference evidence="6" key="1">
    <citation type="submission" date="2022-07" db="EMBL/GenBank/DDBJ databases">
        <title>Phylogenomic reconstructions and comparative analyses of Kickxellomycotina fungi.</title>
        <authorList>
            <person name="Reynolds N.K."/>
            <person name="Stajich J.E."/>
            <person name="Barry K."/>
            <person name="Grigoriev I.V."/>
            <person name="Crous P."/>
            <person name="Smith M.E."/>
        </authorList>
    </citation>
    <scope>NUCLEOTIDE SEQUENCE</scope>
    <source>
        <strain evidence="6">NBRC 32514</strain>
    </source>
</reference>
<feature type="compositionally biased region" description="Polar residues" evidence="4">
    <location>
        <begin position="236"/>
        <end position="264"/>
    </location>
</feature>
<feature type="compositionally biased region" description="Basic and acidic residues" evidence="4">
    <location>
        <begin position="480"/>
        <end position="489"/>
    </location>
</feature>
<dbReference type="SUPFAM" id="SSF54495">
    <property type="entry name" value="UBC-like"/>
    <property type="match status" value="1"/>
</dbReference>
<keyword evidence="7" id="KW-1185">Reference proteome</keyword>
<dbReference type="CDD" id="cd23805">
    <property type="entry name" value="UBCc_UBE2T"/>
    <property type="match status" value="1"/>
</dbReference>
<dbReference type="SMART" id="SM00212">
    <property type="entry name" value="UBCc"/>
    <property type="match status" value="1"/>
</dbReference>
<dbReference type="PROSITE" id="PS00183">
    <property type="entry name" value="UBC_1"/>
    <property type="match status" value="1"/>
</dbReference>
<accession>A0A9W7Y691</accession>
<organism evidence="6 7">
    <name type="scientific">Coemansia erecta</name>
    <dbReference type="NCBI Taxonomy" id="147472"/>
    <lineage>
        <taxon>Eukaryota</taxon>
        <taxon>Fungi</taxon>
        <taxon>Fungi incertae sedis</taxon>
        <taxon>Zoopagomycota</taxon>
        <taxon>Kickxellomycotina</taxon>
        <taxon>Kickxellomycetes</taxon>
        <taxon>Kickxellales</taxon>
        <taxon>Kickxellaceae</taxon>
        <taxon>Coemansia</taxon>
    </lineage>
</organism>
<dbReference type="InterPro" id="IPR000608">
    <property type="entry name" value="UBC"/>
</dbReference>
<sequence>MNRPNSKRLSKELNLLQTELPADIVCTPKGERIDSYEARMEGPPDTPYENGHFYVDISLSSLYPIEPPSMTFRTRIYHPNIDDHGKICLEVLKKGKKGGWSPSWTLDKVLISLKVLLANPNEDDPLMSEIADQMRSDHAAYVRTAKEWTAKYATLPEPDNDLSESADVPAESGSEKEIQLAQTTTSVPAKRKLGLSRKTSSPGSNPPAVKRPPISEKLGTTPAGGIRRLGLSRSRANSAKPTAKSRSPSKVADSSSSQTESIDLTSDDSSRVTPSKDTEKSRSGQQSKSNKLSQILASSQRKSPKVRPLSLTKRRKSSHSGSESKNPKPDSEESEEAISLPTVDDTGDYACLLSPEENINALVPLALPSSSADDMATPESPVLSPALVSSCSSIERQSVPETALDPILETLPEPAFDIDSVRPLLPATESEPESEPESKCGSKSKTKPVSILDSQIQSIPQSPPPVAAPADIPNPYKKSTASDKGKGKAADFSTPQPKSVPDARIGGEQVLYESHFGPLDLGLPPIRVSAQRGLMRRKKG</sequence>
<evidence type="ECO:0000313" key="6">
    <source>
        <dbReference type="EMBL" id="KAJ1724953.1"/>
    </source>
</evidence>
<dbReference type="PROSITE" id="PS50127">
    <property type="entry name" value="UBC_2"/>
    <property type="match status" value="1"/>
</dbReference>
<evidence type="ECO:0000256" key="4">
    <source>
        <dbReference type="SAM" id="MobiDB-lite"/>
    </source>
</evidence>
<proteinExistence type="predicted"/>
<keyword evidence="2" id="KW-0833">Ubl conjugation pathway</keyword>
<keyword evidence="1" id="KW-0808">Transferase</keyword>
<dbReference type="PANTHER" id="PTHR24068">
    <property type="entry name" value="UBIQUITIN-CONJUGATING ENZYME E2"/>
    <property type="match status" value="1"/>
</dbReference>
<evidence type="ECO:0000313" key="7">
    <source>
        <dbReference type="Proteomes" id="UP001149813"/>
    </source>
</evidence>